<evidence type="ECO:0000313" key="2">
    <source>
        <dbReference type="Proteomes" id="UP001189429"/>
    </source>
</evidence>
<name>A0ABN9YL54_9DINO</name>
<comment type="caution">
    <text evidence="1">The sequence shown here is derived from an EMBL/GenBank/DDBJ whole genome shotgun (WGS) entry which is preliminary data.</text>
</comment>
<reference evidence="1" key="1">
    <citation type="submission" date="2023-10" db="EMBL/GenBank/DDBJ databases">
        <authorList>
            <person name="Chen Y."/>
            <person name="Shah S."/>
            <person name="Dougan E. K."/>
            <person name="Thang M."/>
            <person name="Chan C."/>
        </authorList>
    </citation>
    <scope>NUCLEOTIDE SEQUENCE [LARGE SCALE GENOMIC DNA]</scope>
</reference>
<protein>
    <submittedName>
        <fullName evidence="1">Uncharacterized protein</fullName>
    </submittedName>
</protein>
<proteinExistence type="predicted"/>
<organism evidence="1 2">
    <name type="scientific">Prorocentrum cordatum</name>
    <dbReference type="NCBI Taxonomy" id="2364126"/>
    <lineage>
        <taxon>Eukaryota</taxon>
        <taxon>Sar</taxon>
        <taxon>Alveolata</taxon>
        <taxon>Dinophyceae</taxon>
        <taxon>Prorocentrales</taxon>
        <taxon>Prorocentraceae</taxon>
        <taxon>Prorocentrum</taxon>
    </lineage>
</organism>
<dbReference type="EMBL" id="CAUYUJ010022637">
    <property type="protein sequence ID" value="CAK0911761.1"/>
    <property type="molecule type" value="Genomic_DNA"/>
</dbReference>
<accession>A0ABN9YL54</accession>
<gene>
    <name evidence="1" type="ORF">PCOR1329_LOCUS85528</name>
</gene>
<keyword evidence="2" id="KW-1185">Reference proteome</keyword>
<evidence type="ECO:0000313" key="1">
    <source>
        <dbReference type="EMBL" id="CAK0911761.1"/>
    </source>
</evidence>
<sequence>EFTKRPTSSGVVAYFVATGPRSVDRCGRASKPTVEYFDPEGLHDFLFNCPGKGDGILQRFIEPKGERNSMMRALWSPKVCVLERRVNRLSLRDTR</sequence>
<feature type="non-terminal residue" evidence="1">
    <location>
        <position position="1"/>
    </location>
</feature>
<feature type="non-terminal residue" evidence="1">
    <location>
        <position position="95"/>
    </location>
</feature>
<dbReference type="Proteomes" id="UP001189429">
    <property type="component" value="Unassembled WGS sequence"/>
</dbReference>